<reference evidence="7 8" key="1">
    <citation type="submission" date="2023-12" db="EMBL/GenBank/DDBJ databases">
        <title>Whole-genome sequencing of halo(alkali)philic microorganisms from hypersaline lakes.</title>
        <authorList>
            <person name="Sorokin D.Y."/>
            <person name="Merkel A.Y."/>
            <person name="Messina E."/>
            <person name="Yakimov M."/>
        </authorList>
    </citation>
    <scope>NUCLEOTIDE SEQUENCE [LARGE SCALE GENOMIC DNA]</scope>
    <source>
        <strain evidence="7 8">AB-CW1</strain>
    </source>
</reference>
<accession>A0AAP6MJS9</accession>
<dbReference type="InterPro" id="IPR011249">
    <property type="entry name" value="Metalloenz_LuxS/M16"/>
</dbReference>
<comment type="caution">
    <text evidence="7">The sequence shown here is derived from an EMBL/GenBank/DDBJ whole genome shotgun (WGS) entry which is preliminary data.</text>
</comment>
<keyword evidence="8" id="KW-1185">Reference proteome</keyword>
<dbReference type="InterPro" id="IPR007863">
    <property type="entry name" value="Peptidase_M16_C"/>
</dbReference>
<feature type="signal peptide" evidence="4">
    <location>
        <begin position="1"/>
        <end position="26"/>
    </location>
</feature>
<evidence type="ECO:0000256" key="3">
    <source>
        <dbReference type="RuleBase" id="RU004447"/>
    </source>
</evidence>
<name>A0AAP6MJS9_9GAMM</name>
<feature type="domain" description="Peptidase M16 C-terminal" evidence="6">
    <location>
        <begin position="674"/>
        <end position="850"/>
    </location>
</feature>
<dbReference type="InterPro" id="IPR050361">
    <property type="entry name" value="MPP/UQCRC_Complex"/>
</dbReference>
<evidence type="ECO:0000313" key="7">
    <source>
        <dbReference type="EMBL" id="MEA5445289.1"/>
    </source>
</evidence>
<dbReference type="AlphaFoldDB" id="A0AAP6MJS9"/>
<dbReference type="GO" id="GO:0006508">
    <property type="term" value="P:proteolysis"/>
    <property type="evidence" value="ECO:0007669"/>
    <property type="project" value="InterPro"/>
</dbReference>
<dbReference type="PROSITE" id="PS00143">
    <property type="entry name" value="INSULINASE"/>
    <property type="match status" value="1"/>
</dbReference>
<dbReference type="Pfam" id="PF00675">
    <property type="entry name" value="Peptidase_M16"/>
    <property type="match status" value="2"/>
</dbReference>
<dbReference type="PANTHER" id="PTHR11851:SF49">
    <property type="entry name" value="MITOCHONDRIAL-PROCESSING PEPTIDASE SUBUNIT ALPHA"/>
    <property type="match status" value="1"/>
</dbReference>
<keyword evidence="4" id="KW-0732">Signal</keyword>
<dbReference type="PROSITE" id="PS51257">
    <property type="entry name" value="PROKAR_LIPOPROTEIN"/>
    <property type="match status" value="1"/>
</dbReference>
<dbReference type="InterPro" id="IPR011765">
    <property type="entry name" value="Pept_M16_N"/>
</dbReference>
<feature type="domain" description="Peptidase M16 N-terminal" evidence="5">
    <location>
        <begin position="548"/>
        <end position="643"/>
    </location>
</feature>
<dbReference type="GO" id="GO:0004222">
    <property type="term" value="F:metalloendopeptidase activity"/>
    <property type="evidence" value="ECO:0007669"/>
    <property type="project" value="InterPro"/>
</dbReference>
<organism evidence="7 8">
    <name type="scientific">Natronospira elongata</name>
    <dbReference type="NCBI Taxonomy" id="3110268"/>
    <lineage>
        <taxon>Bacteria</taxon>
        <taxon>Pseudomonadati</taxon>
        <taxon>Pseudomonadota</taxon>
        <taxon>Gammaproteobacteria</taxon>
        <taxon>Natronospirales</taxon>
        <taxon>Natronospiraceae</taxon>
        <taxon>Natronospira</taxon>
    </lineage>
</organism>
<evidence type="ECO:0000256" key="1">
    <source>
        <dbReference type="ARBA" id="ARBA00001947"/>
    </source>
</evidence>
<evidence type="ECO:0000259" key="6">
    <source>
        <dbReference type="Pfam" id="PF05193"/>
    </source>
</evidence>
<dbReference type="Pfam" id="PF05193">
    <property type="entry name" value="Peptidase_M16_C"/>
    <property type="match status" value="2"/>
</dbReference>
<evidence type="ECO:0000256" key="2">
    <source>
        <dbReference type="ARBA" id="ARBA00007261"/>
    </source>
</evidence>
<sequence>MLAVFKSRTAAFVSLLFAIAIISACAAGMDRPQAAGEVEHVRTVEGIAEYRLDNGMQVLLVPDQSRSSVTVNTTYFVGSRHEGYGETGMAHLLEHMLFYGTDKHPDIRSEISEKGGRANGTTWYDRTNYFQTFPASDENLEWALSMEADRMVNANFDGEDLASEMSVVRNEFEIGENNPFRVLMQRTMAVAHEWHGYGRSTIGARSDIEGVPIERLRDFYYRYYQPDNAMVVVSGNFETDKALDMVADSFGRIPAPDREKELRIWDTYTREPTQDGERTVTVRRSGDSQYLMASYHVPAGAHPDFAALDLLAHVLGNQPSGRLHQALVDSELATQVGTFAFSLREPGVLLAFAEVDSDQDLDEVESVFRQTLDEVLANGISEQEAVRARSSRLRNLETQTLNDSERIGIGLTEWAASGDWRLIFLHRDRIQEVEAEDIERVAEKYLRRDNRSVGRFIPDSEPKRTEIPEVDDLDAMLAAHEFVEEGRVAGEAFDPTPENVQAHLIHRELSNGMQVALLPKQTRGDRVVGRIQLRMGDEESLHGQRTASQMVASMLMRGTTERDRQAISDRLDELQSSLNVGGAGNQVTATLDTNRDQLEAVLDLATEVLRQPAFDESEFRELRRSQINSLREARTQPQQQAFATIGNRMSGREAGHPGYAATIEESLEAMEALELGELAAFHERFYGAGDGILVLIGSFDPDEMVAKLESRLGDWTAEVPFERIPADFHDPEGETVVIDTPDRANAALAAAQRIMVGDNHEDYPAVAMANHLIGGGFLSSRLAERIRNQEGISYGVGSAFQAHPREDSGQFLNFAFYAPENRDRLLSVLREELDKVVEDGFTEDELEAGRDGWLQNRQVSRGSDSELAGTINSNLAAGRDMLREGELDAAIRALDVDTLNEAVRRHFKPERMTIVIAGDFEDSDEE</sequence>
<dbReference type="SUPFAM" id="SSF63411">
    <property type="entry name" value="LuxS/MPP-like metallohydrolase"/>
    <property type="match status" value="4"/>
</dbReference>
<dbReference type="EMBL" id="JAYGII010000008">
    <property type="protein sequence ID" value="MEA5445289.1"/>
    <property type="molecule type" value="Genomic_DNA"/>
</dbReference>
<dbReference type="GO" id="GO:0046872">
    <property type="term" value="F:metal ion binding"/>
    <property type="evidence" value="ECO:0007669"/>
    <property type="project" value="InterPro"/>
</dbReference>
<evidence type="ECO:0000256" key="4">
    <source>
        <dbReference type="SAM" id="SignalP"/>
    </source>
</evidence>
<dbReference type="InterPro" id="IPR001431">
    <property type="entry name" value="Pept_M16_Zn_BS"/>
</dbReference>
<comment type="cofactor">
    <cofactor evidence="1">
        <name>Zn(2+)</name>
        <dbReference type="ChEBI" id="CHEBI:29105"/>
    </cofactor>
</comment>
<evidence type="ECO:0000313" key="8">
    <source>
        <dbReference type="Proteomes" id="UP001302316"/>
    </source>
</evidence>
<dbReference type="PANTHER" id="PTHR11851">
    <property type="entry name" value="METALLOPROTEASE"/>
    <property type="match status" value="1"/>
</dbReference>
<feature type="chain" id="PRO_5042927368" evidence="4">
    <location>
        <begin position="27"/>
        <end position="926"/>
    </location>
</feature>
<protein>
    <submittedName>
        <fullName evidence="7">Pitrilysin family protein</fullName>
    </submittedName>
</protein>
<comment type="similarity">
    <text evidence="2 3">Belongs to the peptidase M16 family.</text>
</comment>
<dbReference type="RefSeq" id="WP_346050919.1">
    <property type="nucleotide sequence ID" value="NZ_JAYGII010000008.1"/>
</dbReference>
<proteinExistence type="inferred from homology"/>
<dbReference type="Gene3D" id="3.30.830.10">
    <property type="entry name" value="Metalloenzyme, LuxS/M16 peptidase-like"/>
    <property type="match status" value="4"/>
</dbReference>
<gene>
    <name evidence="7" type="ORF">VCB98_05600</name>
</gene>
<feature type="domain" description="Peptidase M16 C-terminal" evidence="6">
    <location>
        <begin position="213"/>
        <end position="390"/>
    </location>
</feature>
<evidence type="ECO:0000259" key="5">
    <source>
        <dbReference type="Pfam" id="PF00675"/>
    </source>
</evidence>
<dbReference type="Proteomes" id="UP001302316">
    <property type="component" value="Unassembled WGS sequence"/>
</dbReference>
<feature type="domain" description="Peptidase M16 N-terminal" evidence="5">
    <location>
        <begin position="59"/>
        <end position="203"/>
    </location>
</feature>